<dbReference type="EMBL" id="FMBI01000030">
    <property type="protein sequence ID" value="SCC38840.1"/>
    <property type="molecule type" value="Genomic_DNA"/>
</dbReference>
<reference evidence="2 3" key="1">
    <citation type="submission" date="2016-08" db="EMBL/GenBank/DDBJ databases">
        <authorList>
            <person name="Seilhamer J.J."/>
        </authorList>
    </citation>
    <scope>NUCLEOTIDE SEQUENCE [LARGE SCALE GENOMIC DNA]</scope>
    <source>
        <strain evidence="2 3">IEBC_T61001</strain>
    </source>
</reference>
<name>A0A1C4E5L5_BACTU</name>
<proteinExistence type="predicted"/>
<dbReference type="AlphaFoldDB" id="A0A1C4E5L5"/>
<dbReference type="Pfam" id="PF13255">
    <property type="entry name" value="DUF4046"/>
    <property type="match status" value="1"/>
</dbReference>
<organism evidence="2 3">
    <name type="scientific">Bacillus thuringiensis</name>
    <dbReference type="NCBI Taxonomy" id="1428"/>
    <lineage>
        <taxon>Bacteria</taxon>
        <taxon>Bacillati</taxon>
        <taxon>Bacillota</taxon>
        <taxon>Bacilli</taxon>
        <taxon>Bacillales</taxon>
        <taxon>Bacillaceae</taxon>
        <taxon>Bacillus</taxon>
        <taxon>Bacillus cereus group</taxon>
    </lineage>
</organism>
<dbReference type="Proteomes" id="UP000195991">
    <property type="component" value="Unassembled WGS sequence"/>
</dbReference>
<evidence type="ECO:0000259" key="1">
    <source>
        <dbReference type="Pfam" id="PF13255"/>
    </source>
</evidence>
<evidence type="ECO:0000313" key="2">
    <source>
        <dbReference type="EMBL" id="SCC38840.1"/>
    </source>
</evidence>
<sequence>MLNSILKWNKEDIRKKWNTKLLVRYRLRGLLKHRYENSPFKAINDLYPNQFKEWEFGMTPLNFWTKEKALTILKWIIEEKEGLSQEKLLGLYGKKWLEKNKLGAPLAMYWNSSPYAMINDLYPRRFKVGLLLLDIGLNVKH</sequence>
<gene>
    <name evidence="2" type="ORF">BTT61001_02910</name>
</gene>
<protein>
    <recommendedName>
        <fullName evidence="1">DUF4046 domain-containing protein</fullName>
    </recommendedName>
</protein>
<feature type="domain" description="DUF4046" evidence="1">
    <location>
        <begin position="4"/>
        <end position="51"/>
    </location>
</feature>
<accession>A0A1C4E5L5</accession>
<evidence type="ECO:0000313" key="3">
    <source>
        <dbReference type="Proteomes" id="UP000195991"/>
    </source>
</evidence>
<dbReference type="InterPro" id="IPR025119">
    <property type="entry name" value="DUF4046"/>
</dbReference>